<feature type="region of interest" description="Disordered" evidence="1">
    <location>
        <begin position="57"/>
        <end position="76"/>
    </location>
</feature>
<organism evidence="2 3">
    <name type="scientific">Halostreptopolyspora alba</name>
    <dbReference type="NCBI Taxonomy" id="2487137"/>
    <lineage>
        <taxon>Bacteria</taxon>
        <taxon>Bacillati</taxon>
        <taxon>Actinomycetota</taxon>
        <taxon>Actinomycetes</taxon>
        <taxon>Streptosporangiales</taxon>
        <taxon>Nocardiopsidaceae</taxon>
        <taxon>Halostreptopolyspora</taxon>
    </lineage>
</organism>
<gene>
    <name evidence="2" type="ORF">EFW17_19290</name>
</gene>
<dbReference type="AlphaFoldDB" id="A0A3N0E3N8"/>
<evidence type="ECO:0000313" key="2">
    <source>
        <dbReference type="EMBL" id="RNL82454.1"/>
    </source>
</evidence>
<keyword evidence="3" id="KW-1185">Reference proteome</keyword>
<proteinExistence type="predicted"/>
<protein>
    <submittedName>
        <fullName evidence="2">Uncharacterized protein</fullName>
    </submittedName>
</protein>
<evidence type="ECO:0000256" key="1">
    <source>
        <dbReference type="SAM" id="MobiDB-lite"/>
    </source>
</evidence>
<dbReference type="Proteomes" id="UP000269198">
    <property type="component" value="Unassembled WGS sequence"/>
</dbReference>
<reference evidence="2 3" key="1">
    <citation type="submission" date="2018-11" db="EMBL/GenBank/DDBJ databases">
        <title>The genome draft of YIM 96095.</title>
        <authorList>
            <person name="Tang S.-K."/>
            <person name="Chunyu W.-X."/>
            <person name="Feng Y.-Z."/>
        </authorList>
    </citation>
    <scope>NUCLEOTIDE SEQUENCE [LARGE SCALE GENOMIC DNA]</scope>
    <source>
        <strain evidence="2 3">YIM 96095</strain>
    </source>
</reference>
<name>A0A3N0E3N8_9ACTN</name>
<evidence type="ECO:0000313" key="3">
    <source>
        <dbReference type="Proteomes" id="UP000269198"/>
    </source>
</evidence>
<dbReference type="EMBL" id="RJMB01000023">
    <property type="protein sequence ID" value="RNL82454.1"/>
    <property type="molecule type" value="Genomic_DNA"/>
</dbReference>
<sequence length="76" mass="7806">MLFDLVARTTTTTTATTTMSTAARTATTTAVPEIFSIQPNLTPLPSENQAMAATGLGDTASATGPAGKTPVRTIHR</sequence>
<comment type="caution">
    <text evidence="2">The sequence shown here is derived from an EMBL/GenBank/DDBJ whole genome shotgun (WGS) entry which is preliminary data.</text>
</comment>
<accession>A0A3N0E3N8</accession>